<evidence type="ECO:0000313" key="3">
    <source>
        <dbReference type="Proteomes" id="UP000275078"/>
    </source>
</evidence>
<keyword evidence="1" id="KW-0812">Transmembrane</keyword>
<feature type="transmembrane region" description="Helical" evidence="1">
    <location>
        <begin position="73"/>
        <end position="91"/>
    </location>
</feature>
<evidence type="ECO:0000256" key="1">
    <source>
        <dbReference type="SAM" id="Phobius"/>
    </source>
</evidence>
<gene>
    <name evidence="2" type="ORF">BJ508DRAFT_144713</name>
</gene>
<keyword evidence="1" id="KW-1133">Transmembrane helix</keyword>
<accession>A0A3N4IBT9</accession>
<sequence length="147" mass="16117">MNLLPTNLLYSYSLVGCPAEVCPVMPGDEAKVSYLPGSFFLQGSVVVVLLLHFCVDVLGIGIENLKMKRGGSLGLTIPFVAFVYPSLYYFSVLISCLLSLDLFFFLFWGSLMGFFFLASLNKALFLFSKTILVLCILVALVMAFGVV</sequence>
<feature type="transmembrane region" description="Helical" evidence="1">
    <location>
        <begin position="124"/>
        <end position="146"/>
    </location>
</feature>
<keyword evidence="1" id="KW-0472">Membrane</keyword>
<evidence type="ECO:0000313" key="2">
    <source>
        <dbReference type="EMBL" id="RPA79184.1"/>
    </source>
</evidence>
<feature type="transmembrane region" description="Helical" evidence="1">
    <location>
        <begin position="97"/>
        <end position="117"/>
    </location>
</feature>
<dbReference type="Proteomes" id="UP000275078">
    <property type="component" value="Unassembled WGS sequence"/>
</dbReference>
<protein>
    <submittedName>
        <fullName evidence="2">Uncharacterized protein</fullName>
    </submittedName>
</protein>
<organism evidence="2 3">
    <name type="scientific">Ascobolus immersus RN42</name>
    <dbReference type="NCBI Taxonomy" id="1160509"/>
    <lineage>
        <taxon>Eukaryota</taxon>
        <taxon>Fungi</taxon>
        <taxon>Dikarya</taxon>
        <taxon>Ascomycota</taxon>
        <taxon>Pezizomycotina</taxon>
        <taxon>Pezizomycetes</taxon>
        <taxon>Pezizales</taxon>
        <taxon>Ascobolaceae</taxon>
        <taxon>Ascobolus</taxon>
    </lineage>
</organism>
<dbReference type="EMBL" id="ML119702">
    <property type="protein sequence ID" value="RPA79184.1"/>
    <property type="molecule type" value="Genomic_DNA"/>
</dbReference>
<keyword evidence="3" id="KW-1185">Reference proteome</keyword>
<name>A0A3N4IBT9_ASCIM</name>
<dbReference type="AlphaFoldDB" id="A0A3N4IBT9"/>
<reference evidence="2 3" key="1">
    <citation type="journal article" date="2018" name="Nat. Ecol. Evol.">
        <title>Pezizomycetes genomes reveal the molecular basis of ectomycorrhizal truffle lifestyle.</title>
        <authorList>
            <person name="Murat C."/>
            <person name="Payen T."/>
            <person name="Noel B."/>
            <person name="Kuo A."/>
            <person name="Morin E."/>
            <person name="Chen J."/>
            <person name="Kohler A."/>
            <person name="Krizsan K."/>
            <person name="Balestrini R."/>
            <person name="Da Silva C."/>
            <person name="Montanini B."/>
            <person name="Hainaut M."/>
            <person name="Levati E."/>
            <person name="Barry K.W."/>
            <person name="Belfiori B."/>
            <person name="Cichocki N."/>
            <person name="Clum A."/>
            <person name="Dockter R.B."/>
            <person name="Fauchery L."/>
            <person name="Guy J."/>
            <person name="Iotti M."/>
            <person name="Le Tacon F."/>
            <person name="Lindquist E.A."/>
            <person name="Lipzen A."/>
            <person name="Malagnac F."/>
            <person name="Mello A."/>
            <person name="Molinier V."/>
            <person name="Miyauchi S."/>
            <person name="Poulain J."/>
            <person name="Riccioni C."/>
            <person name="Rubini A."/>
            <person name="Sitrit Y."/>
            <person name="Splivallo R."/>
            <person name="Traeger S."/>
            <person name="Wang M."/>
            <person name="Zifcakova L."/>
            <person name="Wipf D."/>
            <person name="Zambonelli A."/>
            <person name="Paolocci F."/>
            <person name="Nowrousian M."/>
            <person name="Ottonello S."/>
            <person name="Baldrian P."/>
            <person name="Spatafora J.W."/>
            <person name="Henrissat B."/>
            <person name="Nagy L.G."/>
            <person name="Aury J.M."/>
            <person name="Wincker P."/>
            <person name="Grigoriev I.V."/>
            <person name="Bonfante P."/>
            <person name="Martin F.M."/>
        </authorList>
    </citation>
    <scope>NUCLEOTIDE SEQUENCE [LARGE SCALE GENOMIC DNA]</scope>
    <source>
        <strain evidence="2 3">RN42</strain>
    </source>
</reference>
<proteinExistence type="predicted"/>
<feature type="transmembrane region" description="Helical" evidence="1">
    <location>
        <begin position="39"/>
        <end position="61"/>
    </location>
</feature>